<feature type="domain" description="DUF7310" evidence="3">
    <location>
        <begin position="7"/>
        <end position="89"/>
    </location>
</feature>
<evidence type="ECO:0000256" key="1">
    <source>
        <dbReference type="SAM" id="Coils"/>
    </source>
</evidence>
<dbReference type="RefSeq" id="WP_015764006.1">
    <property type="nucleotide sequence ID" value="NZ_CP039375.1"/>
</dbReference>
<feature type="region of interest" description="Disordered" evidence="2">
    <location>
        <begin position="94"/>
        <end position="194"/>
    </location>
</feature>
<evidence type="ECO:0000259" key="3">
    <source>
        <dbReference type="Pfam" id="PF23991"/>
    </source>
</evidence>
<evidence type="ECO:0000313" key="5">
    <source>
        <dbReference type="Proteomes" id="UP000297053"/>
    </source>
</evidence>
<dbReference type="OMA" id="HRGAGPI"/>
<keyword evidence="1" id="KW-0175">Coiled coil</keyword>
<evidence type="ECO:0000313" key="4">
    <source>
        <dbReference type="EMBL" id="QCD64572.1"/>
    </source>
</evidence>
<dbReference type="KEGG" id="halz:E5139_02555"/>
<dbReference type="Pfam" id="PF23991">
    <property type="entry name" value="DUF7310"/>
    <property type="match status" value="1"/>
</dbReference>
<reference evidence="4 5" key="2">
    <citation type="submission" date="2019-04" db="EMBL/GenBank/DDBJ databases">
        <authorList>
            <person name="Yang S."/>
            <person name="Wei W."/>
        </authorList>
    </citation>
    <scope>NUCLEOTIDE SEQUENCE [LARGE SCALE GENOMIC DNA]</scope>
    <source>
        <strain evidence="5">ZP60</strain>
    </source>
</reference>
<proteinExistence type="predicted"/>
<gene>
    <name evidence="4" type="ORF">E5139_02555</name>
</gene>
<feature type="coiled-coil region" evidence="1">
    <location>
        <begin position="31"/>
        <end position="93"/>
    </location>
</feature>
<dbReference type="EMBL" id="CP039375">
    <property type="protein sequence ID" value="QCD64572.1"/>
    <property type="molecule type" value="Genomic_DNA"/>
</dbReference>
<accession>A0A4D6KBL8</accession>
<sequence>MPDRERLDRRLRAVERTLTGDDHDLDALQQRGDLARRVEELEEQLDSAQRRIDELEAATQALRGYVGNVRSVNEDVEQRADAAVAAVDRLEERLADGAADRRSDSASRPTDPTDAAPDGHRREPVSTGTASGTQRSAHSPRRDRSDRPVSGATGDGHRGAGPIDGAAGPDGTDSVDGGDSADESGVLARLRSRL</sequence>
<feature type="compositionally biased region" description="Polar residues" evidence="2">
    <location>
        <begin position="126"/>
        <end position="137"/>
    </location>
</feature>
<dbReference type="AlphaFoldDB" id="A0A4D6KBL8"/>
<feature type="compositionally biased region" description="Low complexity" evidence="2">
    <location>
        <begin position="160"/>
        <end position="171"/>
    </location>
</feature>
<feature type="compositionally biased region" description="Basic and acidic residues" evidence="2">
    <location>
        <begin position="94"/>
        <end position="105"/>
    </location>
</feature>
<organism evidence="4 5">
    <name type="scientific">Halomicrobium mukohataei</name>
    <dbReference type="NCBI Taxonomy" id="57705"/>
    <lineage>
        <taxon>Archaea</taxon>
        <taxon>Methanobacteriati</taxon>
        <taxon>Methanobacteriota</taxon>
        <taxon>Stenosarchaea group</taxon>
        <taxon>Halobacteria</taxon>
        <taxon>Halobacteriales</taxon>
        <taxon>Haloarculaceae</taxon>
        <taxon>Halomicrobium</taxon>
    </lineage>
</organism>
<dbReference type="InterPro" id="IPR055734">
    <property type="entry name" value="DUF7310"/>
</dbReference>
<evidence type="ECO:0000256" key="2">
    <source>
        <dbReference type="SAM" id="MobiDB-lite"/>
    </source>
</evidence>
<reference evidence="4 5" key="1">
    <citation type="submission" date="2019-04" db="EMBL/GenBank/DDBJ databases">
        <title>Complete genome sequence of Arthrobacter sp. ZXY-2 associated with effective atrazine degradation and salt adaptation.</title>
        <authorList>
            <person name="Zhao X."/>
        </authorList>
    </citation>
    <scope>NUCLEOTIDE SEQUENCE [LARGE SCALE GENOMIC DNA]</scope>
    <source>
        <strain evidence="5">ZP60</strain>
    </source>
</reference>
<name>A0A4D6KBL8_9EURY</name>
<protein>
    <recommendedName>
        <fullName evidence="3">DUF7310 domain-containing protein</fullName>
    </recommendedName>
</protein>
<dbReference type="GeneID" id="42177782"/>
<dbReference type="Proteomes" id="UP000297053">
    <property type="component" value="Chromosome"/>
</dbReference>
<dbReference type="SUPFAM" id="SSF57997">
    <property type="entry name" value="Tropomyosin"/>
    <property type="match status" value="1"/>
</dbReference>